<sequence length="88" mass="9828">MPLLPETFLATIIEETTLLTPYHNFMFMRPVSVDKVLPVCGRRKAMDADAQGIVGDCSASQWTRQDSTRCSTVSHEHPTLSFHAHRAA</sequence>
<evidence type="ECO:0000313" key="1">
    <source>
        <dbReference type="EMBL" id="EPQ19251.1"/>
    </source>
</evidence>
<keyword evidence="2" id="KW-1185">Reference proteome</keyword>
<organism evidence="1 2">
    <name type="scientific">Myotis brandtii</name>
    <name type="common">Brandt's bat</name>
    <dbReference type="NCBI Taxonomy" id="109478"/>
    <lineage>
        <taxon>Eukaryota</taxon>
        <taxon>Metazoa</taxon>
        <taxon>Chordata</taxon>
        <taxon>Craniata</taxon>
        <taxon>Vertebrata</taxon>
        <taxon>Euteleostomi</taxon>
        <taxon>Mammalia</taxon>
        <taxon>Eutheria</taxon>
        <taxon>Laurasiatheria</taxon>
        <taxon>Chiroptera</taxon>
        <taxon>Yangochiroptera</taxon>
        <taxon>Vespertilionidae</taxon>
        <taxon>Myotis</taxon>
    </lineage>
</organism>
<name>S7NPU2_MYOBR</name>
<proteinExistence type="predicted"/>
<protein>
    <submittedName>
        <fullName evidence="1">Uncharacterized protein</fullName>
    </submittedName>
</protein>
<dbReference type="AlphaFoldDB" id="S7NPU2"/>
<evidence type="ECO:0000313" key="2">
    <source>
        <dbReference type="Proteomes" id="UP000052978"/>
    </source>
</evidence>
<accession>S7NPU2</accession>
<dbReference type="Proteomes" id="UP000052978">
    <property type="component" value="Unassembled WGS sequence"/>
</dbReference>
<reference evidence="1 2" key="1">
    <citation type="journal article" date="2013" name="Nat. Commun.">
        <title>Genome analysis reveals insights into physiology and longevity of the Brandt's bat Myotis brandtii.</title>
        <authorList>
            <person name="Seim I."/>
            <person name="Fang X."/>
            <person name="Xiong Z."/>
            <person name="Lobanov A.V."/>
            <person name="Huang Z."/>
            <person name="Ma S."/>
            <person name="Feng Y."/>
            <person name="Turanov A.A."/>
            <person name="Zhu Y."/>
            <person name="Lenz T.L."/>
            <person name="Gerashchenko M.V."/>
            <person name="Fan D."/>
            <person name="Hee Yim S."/>
            <person name="Yao X."/>
            <person name="Jordan D."/>
            <person name="Xiong Y."/>
            <person name="Ma Y."/>
            <person name="Lyapunov A.N."/>
            <person name="Chen G."/>
            <person name="Kulakova O.I."/>
            <person name="Sun Y."/>
            <person name="Lee S.G."/>
            <person name="Bronson R.T."/>
            <person name="Moskalev A.A."/>
            <person name="Sunyaev S.R."/>
            <person name="Zhang G."/>
            <person name="Krogh A."/>
            <person name="Wang J."/>
            <person name="Gladyshev V.N."/>
        </authorList>
    </citation>
    <scope>NUCLEOTIDE SEQUENCE [LARGE SCALE GENOMIC DNA]</scope>
</reference>
<gene>
    <name evidence="1" type="ORF">D623_10003110</name>
</gene>
<dbReference type="EMBL" id="KE164623">
    <property type="protein sequence ID" value="EPQ19251.1"/>
    <property type="molecule type" value="Genomic_DNA"/>
</dbReference>